<dbReference type="Gene3D" id="3.40.50.1820">
    <property type="entry name" value="alpha/beta hydrolase"/>
    <property type="match status" value="1"/>
</dbReference>
<dbReference type="PANTHER" id="PTHR22946:SF0">
    <property type="entry name" value="DIENELACTONE HYDROLASE DOMAIN-CONTAINING PROTEIN"/>
    <property type="match status" value="1"/>
</dbReference>
<protein>
    <recommendedName>
        <fullName evidence="1">Dienelactone hydrolase domain-containing protein</fullName>
    </recommendedName>
</protein>
<comment type="caution">
    <text evidence="2">The sequence shown here is derived from an EMBL/GenBank/DDBJ whole genome shotgun (WGS) entry which is preliminary data.</text>
</comment>
<keyword evidence="3" id="KW-1185">Reference proteome</keyword>
<name>A0A139SM54_9BACT</name>
<accession>A0A139SM54</accession>
<proteinExistence type="predicted"/>
<sequence length="286" mass="30247">MIALALPLSLHAAIVERQIRYTHAGAQLTGLLVYDDAQVGGRVATTAVRAASPRPGVLVIHQWMGRGDFERAQARRLAEAGFVAFALDMYGQRAQSAQQAGALAGQFYGKPLMAERARAGLDQLLASDLVDKGKVAAVGYCFGGTTAMALAYSGAPLSGIVSFHGGLIPPPDGANFGAITETGPRASGEDQDAVSRRRASVNGRGTAPKFLLCHGAVDPLVPWEKVVEVVAALERSQIDYQLIAYQGAVHSFTDPSATGENPAAKYHAVAAERSWGHMLQFFSEIF</sequence>
<dbReference type="PANTHER" id="PTHR22946">
    <property type="entry name" value="DIENELACTONE HYDROLASE DOMAIN-CONTAINING PROTEIN-RELATED"/>
    <property type="match status" value="1"/>
</dbReference>
<dbReference type="InterPro" id="IPR029058">
    <property type="entry name" value="AB_hydrolase_fold"/>
</dbReference>
<evidence type="ECO:0000259" key="1">
    <source>
        <dbReference type="Pfam" id="PF01738"/>
    </source>
</evidence>
<gene>
    <name evidence="2" type="ORF">AXK11_06085</name>
</gene>
<dbReference type="GO" id="GO:0016787">
    <property type="term" value="F:hydrolase activity"/>
    <property type="evidence" value="ECO:0007669"/>
    <property type="project" value="InterPro"/>
</dbReference>
<dbReference type="SUPFAM" id="SSF53474">
    <property type="entry name" value="alpha/beta-Hydrolases"/>
    <property type="match status" value="1"/>
</dbReference>
<dbReference type="Pfam" id="PF01738">
    <property type="entry name" value="DLH"/>
    <property type="match status" value="1"/>
</dbReference>
<feature type="domain" description="Dienelactone hydrolase" evidence="1">
    <location>
        <begin position="49"/>
        <end position="285"/>
    </location>
</feature>
<reference evidence="3" key="1">
    <citation type="submission" date="2016-02" db="EMBL/GenBank/DDBJ databases">
        <authorList>
            <person name="Sanders J.G."/>
            <person name="Lin J.Y."/>
            <person name="Wertz J.T."/>
            <person name="Russell J.A."/>
            <person name="Moreau C.S."/>
            <person name="Powell S."/>
        </authorList>
    </citation>
    <scope>NUCLEOTIDE SEQUENCE [LARGE SCALE GENOMIC DNA]</scope>
    <source>
        <strain evidence="3">CAG34</strain>
    </source>
</reference>
<dbReference type="InterPro" id="IPR002925">
    <property type="entry name" value="Dienelactn_hydro"/>
</dbReference>
<organism evidence="2 3">
    <name type="scientific">Cephaloticoccus primus</name>
    <dbReference type="NCBI Taxonomy" id="1548207"/>
    <lineage>
        <taxon>Bacteria</taxon>
        <taxon>Pseudomonadati</taxon>
        <taxon>Verrucomicrobiota</taxon>
        <taxon>Opitutia</taxon>
        <taxon>Opitutales</taxon>
        <taxon>Opitutaceae</taxon>
        <taxon>Cephaloticoccus</taxon>
    </lineage>
</organism>
<dbReference type="EMBL" id="LSZQ01000046">
    <property type="protein sequence ID" value="KXU35554.1"/>
    <property type="molecule type" value="Genomic_DNA"/>
</dbReference>
<dbReference type="Proteomes" id="UP000070058">
    <property type="component" value="Unassembled WGS sequence"/>
</dbReference>
<dbReference type="InterPro" id="IPR050261">
    <property type="entry name" value="FrsA_esterase"/>
</dbReference>
<evidence type="ECO:0000313" key="2">
    <source>
        <dbReference type="EMBL" id="KXU35554.1"/>
    </source>
</evidence>
<dbReference type="STRING" id="1548207.AXK11_06085"/>
<dbReference type="AlphaFoldDB" id="A0A139SM54"/>
<evidence type="ECO:0000313" key="3">
    <source>
        <dbReference type="Proteomes" id="UP000070058"/>
    </source>
</evidence>